<protein>
    <submittedName>
        <fullName evidence="2">DUF2306 domain-containing protein</fullName>
    </submittedName>
</protein>
<dbReference type="Proteomes" id="UP000618579">
    <property type="component" value="Unassembled WGS sequence"/>
</dbReference>
<proteinExistence type="predicted"/>
<feature type="transmembrane region" description="Helical" evidence="1">
    <location>
        <begin position="181"/>
        <end position="202"/>
    </location>
</feature>
<keyword evidence="3" id="KW-1185">Reference proteome</keyword>
<evidence type="ECO:0000313" key="2">
    <source>
        <dbReference type="EMBL" id="NOV00683.1"/>
    </source>
</evidence>
<gene>
    <name evidence="2" type="ORF">GC097_11725</name>
</gene>
<keyword evidence="1" id="KW-0812">Transmembrane</keyword>
<dbReference type="Pfam" id="PF10067">
    <property type="entry name" value="DUF2306"/>
    <property type="match status" value="1"/>
</dbReference>
<evidence type="ECO:0000313" key="3">
    <source>
        <dbReference type="Proteomes" id="UP000618579"/>
    </source>
</evidence>
<accession>A0ABX1ZM95</accession>
<comment type="caution">
    <text evidence="2">The sequence shown here is derived from an EMBL/GenBank/DDBJ whole genome shotgun (WGS) entry which is preliminary data.</text>
</comment>
<keyword evidence="1" id="KW-1133">Transmembrane helix</keyword>
<name>A0ABX1ZM95_9BACL</name>
<keyword evidence="1" id="KW-0472">Membrane</keyword>
<reference evidence="2 3" key="1">
    <citation type="submission" date="2019-10" db="EMBL/GenBank/DDBJ databases">
        <title>Description of Paenibacillus pedi sp. nov.</title>
        <authorList>
            <person name="Carlier A."/>
            <person name="Qi S."/>
        </authorList>
    </citation>
    <scope>NUCLEOTIDE SEQUENCE [LARGE SCALE GENOMIC DNA]</scope>
    <source>
        <strain evidence="2 3">LMG 31457</strain>
    </source>
</reference>
<organism evidence="2 3">
    <name type="scientific">Paenibacillus planticolens</name>
    <dbReference type="NCBI Taxonomy" id="2654976"/>
    <lineage>
        <taxon>Bacteria</taxon>
        <taxon>Bacillati</taxon>
        <taxon>Bacillota</taxon>
        <taxon>Bacilli</taxon>
        <taxon>Bacillales</taxon>
        <taxon>Paenibacillaceae</taxon>
        <taxon>Paenibacillus</taxon>
    </lineage>
</organism>
<dbReference type="EMBL" id="WHNZ01000022">
    <property type="protein sequence ID" value="NOV00683.1"/>
    <property type="molecule type" value="Genomic_DNA"/>
</dbReference>
<feature type="transmembrane region" description="Helical" evidence="1">
    <location>
        <begin position="88"/>
        <end position="107"/>
    </location>
</feature>
<feature type="transmembrane region" description="Helical" evidence="1">
    <location>
        <begin position="151"/>
        <end position="175"/>
    </location>
</feature>
<sequence length="215" mass="24322">MMNAKSAFRLLITVAAAFIFWTLLNRFTLDPDASVFLSHKTKLTRSMNLPVWLTMLNVHVIFACIAIAAGAINFSSAKLRKYRKTHRILGYVYVVAVLAVCITSGYMAPFATGGKVVSVAFNLLNIIWIFITVNAYLHIRQGRVENHRHWMIRSYAFCFTNQMIHSLMLLFINALGMSYEVGYTVSVIGTIVLLFLAAEWIIRRRKAGGSTMSFR</sequence>
<feature type="transmembrane region" description="Helical" evidence="1">
    <location>
        <begin position="50"/>
        <end position="76"/>
    </location>
</feature>
<dbReference type="InterPro" id="IPR018750">
    <property type="entry name" value="DUF2306_membrane"/>
</dbReference>
<feature type="transmembrane region" description="Helical" evidence="1">
    <location>
        <begin position="119"/>
        <end position="139"/>
    </location>
</feature>
<evidence type="ECO:0000256" key="1">
    <source>
        <dbReference type="SAM" id="Phobius"/>
    </source>
</evidence>